<keyword evidence="9 12" id="KW-0807">Transducer</keyword>
<evidence type="ECO:0000256" key="7">
    <source>
        <dbReference type="ARBA" id="ARBA00023136"/>
    </source>
</evidence>
<dbReference type="PROSITE" id="PS50262">
    <property type="entry name" value="G_PROTEIN_RECEP_F1_2"/>
    <property type="match status" value="1"/>
</dbReference>
<gene>
    <name evidence="16" type="ORF">HHUSO_G29399</name>
</gene>
<evidence type="ECO:0000313" key="17">
    <source>
        <dbReference type="Proteomes" id="UP001369086"/>
    </source>
</evidence>
<evidence type="ECO:0000259" key="15">
    <source>
        <dbReference type="PROSITE" id="PS50262"/>
    </source>
</evidence>
<dbReference type="Gene3D" id="1.20.1070.10">
    <property type="entry name" value="Rhodopsin 7-helix transmembrane proteins"/>
    <property type="match status" value="1"/>
</dbReference>
<feature type="transmembrane region" description="Helical" evidence="14">
    <location>
        <begin position="155"/>
        <end position="180"/>
    </location>
</feature>
<protein>
    <recommendedName>
        <fullName evidence="2">Urotensin-2 receptor</fullName>
    </recommendedName>
    <alternativeName>
        <fullName evidence="11">Urotensin II receptor</fullName>
    </alternativeName>
</protein>
<feature type="region of interest" description="Disordered" evidence="13">
    <location>
        <begin position="1"/>
        <end position="24"/>
    </location>
</feature>
<dbReference type="InterPro" id="IPR000670">
    <property type="entry name" value="Urot_II_rcpt"/>
</dbReference>
<feature type="transmembrane region" description="Helical" evidence="14">
    <location>
        <begin position="287"/>
        <end position="311"/>
    </location>
</feature>
<feature type="transmembrane region" description="Helical" evidence="14">
    <location>
        <begin position="36"/>
        <end position="62"/>
    </location>
</feature>
<evidence type="ECO:0000256" key="14">
    <source>
        <dbReference type="SAM" id="Phobius"/>
    </source>
</evidence>
<dbReference type="InterPro" id="IPR017452">
    <property type="entry name" value="GPCR_Rhodpsn_7TM"/>
</dbReference>
<keyword evidence="7 14" id="KW-0472">Membrane</keyword>
<evidence type="ECO:0000256" key="8">
    <source>
        <dbReference type="ARBA" id="ARBA00023170"/>
    </source>
</evidence>
<evidence type="ECO:0000256" key="9">
    <source>
        <dbReference type="ARBA" id="ARBA00023224"/>
    </source>
</evidence>
<dbReference type="PANTHER" id="PTHR24230">
    <property type="entry name" value="G-PROTEIN COUPLED RECEPTOR"/>
    <property type="match status" value="1"/>
</dbReference>
<keyword evidence="8 12" id="KW-0675">Receptor</keyword>
<keyword evidence="6 12" id="KW-0297">G-protein coupled receptor</keyword>
<keyword evidence="3" id="KW-1003">Cell membrane</keyword>
<accession>A0ABR0YGJ0</accession>
<dbReference type="CDD" id="cd14999">
    <property type="entry name" value="7tmA_UII-R"/>
    <property type="match status" value="1"/>
</dbReference>
<feature type="domain" description="G-protein coupled receptors family 1 profile" evidence="15">
    <location>
        <begin position="56"/>
        <end position="308"/>
    </location>
</feature>
<evidence type="ECO:0000256" key="2">
    <source>
        <dbReference type="ARBA" id="ARBA00014302"/>
    </source>
</evidence>
<dbReference type="PROSITE" id="PS00237">
    <property type="entry name" value="G_PROTEIN_RECEP_F1_1"/>
    <property type="match status" value="1"/>
</dbReference>
<feature type="transmembrane region" description="Helical" evidence="14">
    <location>
        <begin position="246"/>
        <end position="267"/>
    </location>
</feature>
<dbReference type="PRINTS" id="PR00647">
    <property type="entry name" value="UROTENSIN2R"/>
</dbReference>
<comment type="function">
    <text evidence="10">High affinity receptor for urotensin-2 and urotensin-2B. The activity of this receptor is mediated by a G-protein that activate a phosphatidylinositol-calcium second messenger system.</text>
</comment>
<feature type="region of interest" description="Disordered" evidence="13">
    <location>
        <begin position="322"/>
        <end position="364"/>
    </location>
</feature>
<keyword evidence="5 14" id="KW-1133">Transmembrane helix</keyword>
<evidence type="ECO:0000256" key="4">
    <source>
        <dbReference type="ARBA" id="ARBA00022692"/>
    </source>
</evidence>
<reference evidence="16 17" key="1">
    <citation type="submission" date="2021-05" db="EMBL/GenBank/DDBJ databases">
        <authorList>
            <person name="Zahm M."/>
            <person name="Klopp C."/>
            <person name="Cabau C."/>
            <person name="Kuhl H."/>
            <person name="Suciu R."/>
            <person name="Ciorpac M."/>
            <person name="Holostenco D."/>
            <person name="Gessner J."/>
            <person name="Wuertz S."/>
            <person name="Hohne C."/>
            <person name="Stock M."/>
            <person name="Gislard M."/>
            <person name="Lluch J."/>
            <person name="Milhes M."/>
            <person name="Lampietro C."/>
            <person name="Lopez Roques C."/>
            <person name="Donnadieu C."/>
            <person name="Du K."/>
            <person name="Schartl M."/>
            <person name="Guiguen Y."/>
        </authorList>
    </citation>
    <scope>NUCLEOTIDE SEQUENCE [LARGE SCALE GENOMIC DNA]</scope>
    <source>
        <strain evidence="16">Hh-F2</strain>
        <tissue evidence="16">Blood</tissue>
    </source>
</reference>
<proteinExistence type="inferred from homology"/>
<comment type="similarity">
    <text evidence="12">Belongs to the G-protein coupled receptor 1 family.</text>
</comment>
<feature type="transmembrane region" description="Helical" evidence="14">
    <location>
        <begin position="200"/>
        <end position="225"/>
    </location>
</feature>
<comment type="caution">
    <text evidence="16">The sequence shown here is derived from an EMBL/GenBank/DDBJ whole genome shotgun (WGS) entry which is preliminary data.</text>
</comment>
<dbReference type="PRINTS" id="PR00237">
    <property type="entry name" value="GPCRRHODOPSN"/>
</dbReference>
<feature type="transmembrane region" description="Helical" evidence="14">
    <location>
        <begin position="113"/>
        <end position="134"/>
    </location>
</feature>
<evidence type="ECO:0000256" key="6">
    <source>
        <dbReference type="ARBA" id="ARBA00023040"/>
    </source>
</evidence>
<dbReference type="Proteomes" id="UP001369086">
    <property type="component" value="Unassembled WGS sequence"/>
</dbReference>
<evidence type="ECO:0000256" key="13">
    <source>
        <dbReference type="SAM" id="MobiDB-lite"/>
    </source>
</evidence>
<evidence type="ECO:0000256" key="10">
    <source>
        <dbReference type="ARBA" id="ARBA00025579"/>
    </source>
</evidence>
<keyword evidence="17" id="KW-1185">Reference proteome</keyword>
<sequence>MQGALQSGGCQDGGQDGGSTEWGCQDAGGSPAQGPLLVTSVLGATLTLMCLLGATGNIYILAVSSTPLWKAGSLHLYIVNLALADLLYLSTIPFVVSTYFARDWLFGETGCRVLLSLDLLAAHGSVFTLTAMSAERYRAVARPFRARRSPKRYRALVAVGIWLASFLLTLPMMVMIRLWKSPTTSKRICFPTWKPEAFKAYLTVLFSTSVLAPGFALACLYGRLARAYWTSEARVRSTKRRLKHRVACLTFGIVVAYWACFLPFWAWQLAKLYSQDALRSLSDDAHAYVNFSVTCLTYGNSCINPFLYTLLSKNYRDYARQKRQPSTGTGVSSGAGGDCAVPGGGREASGGGAVLEKGKSGREN</sequence>
<evidence type="ECO:0000256" key="1">
    <source>
        <dbReference type="ARBA" id="ARBA00004651"/>
    </source>
</evidence>
<evidence type="ECO:0000256" key="11">
    <source>
        <dbReference type="ARBA" id="ARBA00032764"/>
    </source>
</evidence>
<evidence type="ECO:0000313" key="16">
    <source>
        <dbReference type="EMBL" id="KAK6471531.1"/>
    </source>
</evidence>
<dbReference type="InterPro" id="IPR000276">
    <property type="entry name" value="GPCR_Rhodpsn"/>
</dbReference>
<dbReference type="EMBL" id="JAHFZB010000031">
    <property type="protein sequence ID" value="KAK6471531.1"/>
    <property type="molecule type" value="Genomic_DNA"/>
</dbReference>
<name>A0ABR0YGJ0_HUSHU</name>
<dbReference type="SUPFAM" id="SSF81321">
    <property type="entry name" value="Family A G protein-coupled receptor-like"/>
    <property type="match status" value="1"/>
</dbReference>
<organism evidence="16 17">
    <name type="scientific">Huso huso</name>
    <name type="common">Beluga</name>
    <name type="synonym">Acipenser huso</name>
    <dbReference type="NCBI Taxonomy" id="61971"/>
    <lineage>
        <taxon>Eukaryota</taxon>
        <taxon>Metazoa</taxon>
        <taxon>Chordata</taxon>
        <taxon>Craniata</taxon>
        <taxon>Vertebrata</taxon>
        <taxon>Euteleostomi</taxon>
        <taxon>Actinopterygii</taxon>
        <taxon>Chondrostei</taxon>
        <taxon>Acipenseriformes</taxon>
        <taxon>Acipenseridae</taxon>
        <taxon>Huso</taxon>
    </lineage>
</organism>
<feature type="transmembrane region" description="Helical" evidence="14">
    <location>
        <begin position="74"/>
        <end position="101"/>
    </location>
</feature>
<feature type="compositionally biased region" description="Gly residues" evidence="13">
    <location>
        <begin position="331"/>
        <end position="353"/>
    </location>
</feature>
<keyword evidence="4 12" id="KW-0812">Transmembrane</keyword>
<comment type="subcellular location">
    <subcellularLocation>
        <location evidence="1">Cell membrane</location>
        <topology evidence="1">Multi-pass membrane protein</topology>
    </subcellularLocation>
</comment>
<evidence type="ECO:0000256" key="5">
    <source>
        <dbReference type="ARBA" id="ARBA00022989"/>
    </source>
</evidence>
<evidence type="ECO:0000256" key="12">
    <source>
        <dbReference type="RuleBase" id="RU000688"/>
    </source>
</evidence>
<dbReference type="PANTHER" id="PTHR24230:SF123">
    <property type="entry name" value="G-PROTEIN COUPLED RECEPTORS FAMILY 1 PROFILE DOMAIN-CONTAINING PROTEIN"/>
    <property type="match status" value="1"/>
</dbReference>
<evidence type="ECO:0000256" key="3">
    <source>
        <dbReference type="ARBA" id="ARBA00022475"/>
    </source>
</evidence>
<dbReference type="Pfam" id="PF00001">
    <property type="entry name" value="7tm_1"/>
    <property type="match status" value="1"/>
</dbReference>